<dbReference type="EMBL" id="KB632003">
    <property type="protein sequence ID" value="ERL87880.1"/>
    <property type="molecule type" value="Genomic_DNA"/>
</dbReference>
<proteinExistence type="predicted"/>
<sequence>MFGFQTQRNKGTQNIAQQLTLSQAPNKYRLHSYHIGKVFQEGVVGDHFDEFFKVQPIVMVLIEALVIVDDDRRQRCRTWHLLSGFDESRQFFQTDEAIVISIALKKKTHLKTPPVCQSVAD</sequence>
<dbReference type="AlphaFoldDB" id="U4UD88"/>
<name>U4UD88_DENPD</name>
<organism evidence="1 2">
    <name type="scientific">Dendroctonus ponderosae</name>
    <name type="common">Mountain pine beetle</name>
    <dbReference type="NCBI Taxonomy" id="77166"/>
    <lineage>
        <taxon>Eukaryota</taxon>
        <taxon>Metazoa</taxon>
        <taxon>Ecdysozoa</taxon>
        <taxon>Arthropoda</taxon>
        <taxon>Hexapoda</taxon>
        <taxon>Insecta</taxon>
        <taxon>Pterygota</taxon>
        <taxon>Neoptera</taxon>
        <taxon>Endopterygota</taxon>
        <taxon>Coleoptera</taxon>
        <taxon>Polyphaga</taxon>
        <taxon>Cucujiformia</taxon>
        <taxon>Curculionidae</taxon>
        <taxon>Scolytinae</taxon>
        <taxon>Dendroctonus</taxon>
    </lineage>
</organism>
<accession>U4UD88</accession>
<protein>
    <submittedName>
        <fullName evidence="1">Uncharacterized protein</fullName>
    </submittedName>
</protein>
<gene>
    <name evidence="1" type="ORF">D910_05268</name>
</gene>
<evidence type="ECO:0000313" key="2">
    <source>
        <dbReference type="Proteomes" id="UP000030742"/>
    </source>
</evidence>
<dbReference type="Proteomes" id="UP000030742">
    <property type="component" value="Unassembled WGS sequence"/>
</dbReference>
<evidence type="ECO:0000313" key="1">
    <source>
        <dbReference type="EMBL" id="ERL87880.1"/>
    </source>
</evidence>
<reference evidence="1 2" key="1">
    <citation type="journal article" date="2013" name="Genome Biol.">
        <title>Draft genome of the mountain pine beetle, Dendroctonus ponderosae Hopkins, a major forest pest.</title>
        <authorList>
            <person name="Keeling C.I."/>
            <person name="Yuen M.M."/>
            <person name="Liao N.Y."/>
            <person name="Docking T.R."/>
            <person name="Chan S.K."/>
            <person name="Taylor G.A."/>
            <person name="Palmquist D.L."/>
            <person name="Jackman S.D."/>
            <person name="Nguyen A."/>
            <person name="Li M."/>
            <person name="Henderson H."/>
            <person name="Janes J.K."/>
            <person name="Zhao Y."/>
            <person name="Pandoh P."/>
            <person name="Moore R."/>
            <person name="Sperling F.A."/>
            <person name="Huber D.P."/>
            <person name="Birol I."/>
            <person name="Jones S.J."/>
            <person name="Bohlmann J."/>
        </authorList>
    </citation>
    <scope>NUCLEOTIDE SEQUENCE</scope>
</reference>